<accession>A0AAV1ANZ5</accession>
<reference evidence="2 3" key="1">
    <citation type="submission" date="2023-01" db="EMBL/GenBank/DDBJ databases">
        <authorList>
            <person name="Kreplak J."/>
        </authorList>
    </citation>
    <scope>NUCLEOTIDE SEQUENCE [LARGE SCALE GENOMIC DNA]</scope>
</reference>
<dbReference type="InterPro" id="IPR013103">
    <property type="entry name" value="RVT_2"/>
</dbReference>
<keyword evidence="3" id="KW-1185">Reference proteome</keyword>
<feature type="non-terminal residue" evidence="2">
    <location>
        <position position="1"/>
    </location>
</feature>
<evidence type="ECO:0000259" key="1">
    <source>
        <dbReference type="Pfam" id="PF07727"/>
    </source>
</evidence>
<name>A0AAV1ANZ5_VICFA</name>
<sequence length="166" mass="19041">RHRPLHQLDIKNALEQPPGFVAQGESSNMVYRLHKSFYGLKQSLRAWFGRFSIVVQQFGMVRSEADHYVFYRHPAYVLHFCPEPFSTFIPNLLLLSLLSPHSKRDPTSGHPTFPITLDLPLLLATYFGECMSLPPLRHLSNPLLPLKSDIVIALCKDIHSTRNRSH</sequence>
<organism evidence="2 3">
    <name type="scientific">Vicia faba</name>
    <name type="common">Broad bean</name>
    <name type="synonym">Faba vulgaris</name>
    <dbReference type="NCBI Taxonomy" id="3906"/>
    <lineage>
        <taxon>Eukaryota</taxon>
        <taxon>Viridiplantae</taxon>
        <taxon>Streptophyta</taxon>
        <taxon>Embryophyta</taxon>
        <taxon>Tracheophyta</taxon>
        <taxon>Spermatophyta</taxon>
        <taxon>Magnoliopsida</taxon>
        <taxon>eudicotyledons</taxon>
        <taxon>Gunneridae</taxon>
        <taxon>Pentapetalae</taxon>
        <taxon>rosids</taxon>
        <taxon>fabids</taxon>
        <taxon>Fabales</taxon>
        <taxon>Fabaceae</taxon>
        <taxon>Papilionoideae</taxon>
        <taxon>50 kb inversion clade</taxon>
        <taxon>NPAAA clade</taxon>
        <taxon>Hologalegina</taxon>
        <taxon>IRL clade</taxon>
        <taxon>Fabeae</taxon>
        <taxon>Vicia</taxon>
    </lineage>
</organism>
<dbReference type="EMBL" id="OX451740">
    <property type="protein sequence ID" value="CAI8612155.1"/>
    <property type="molecule type" value="Genomic_DNA"/>
</dbReference>
<dbReference type="AlphaFoldDB" id="A0AAV1ANZ5"/>
<dbReference type="Pfam" id="PF07727">
    <property type="entry name" value="RVT_2"/>
    <property type="match status" value="1"/>
</dbReference>
<dbReference type="Proteomes" id="UP001157006">
    <property type="component" value="Chromosome 5"/>
</dbReference>
<feature type="domain" description="Reverse transcriptase Ty1/copia-type" evidence="1">
    <location>
        <begin position="14"/>
        <end position="73"/>
    </location>
</feature>
<proteinExistence type="predicted"/>
<evidence type="ECO:0000313" key="2">
    <source>
        <dbReference type="EMBL" id="CAI8612155.1"/>
    </source>
</evidence>
<evidence type="ECO:0000313" key="3">
    <source>
        <dbReference type="Proteomes" id="UP001157006"/>
    </source>
</evidence>
<protein>
    <recommendedName>
        <fullName evidence="1">Reverse transcriptase Ty1/copia-type domain-containing protein</fullName>
    </recommendedName>
</protein>
<gene>
    <name evidence="2" type="ORF">VFH_V020680</name>
</gene>